<dbReference type="InterPro" id="IPR012577">
    <property type="entry name" value="NIPSNAP"/>
</dbReference>
<comment type="caution">
    <text evidence="3">The sequence shown here is derived from an EMBL/GenBank/DDBJ whole genome shotgun (WGS) entry which is preliminary data.</text>
</comment>
<keyword evidence="4" id="KW-1185">Reference proteome</keyword>
<gene>
    <name evidence="3" type="ORF">QM524_21875</name>
</gene>
<dbReference type="Pfam" id="PF07978">
    <property type="entry name" value="NIPSNAP"/>
    <property type="match status" value="1"/>
</dbReference>
<keyword evidence="1" id="KW-0732">Signal</keyword>
<accession>A0ABT6YE70</accession>
<dbReference type="InterPro" id="IPR011008">
    <property type="entry name" value="Dimeric_a/b-barrel"/>
</dbReference>
<evidence type="ECO:0000256" key="1">
    <source>
        <dbReference type="SAM" id="SignalP"/>
    </source>
</evidence>
<reference evidence="3 4" key="1">
    <citation type="submission" date="2023-05" db="EMBL/GenBank/DDBJ databases">
        <title>Novel species of genus Flectobacillus isolated from stream in China.</title>
        <authorList>
            <person name="Lu H."/>
        </authorList>
    </citation>
    <scope>NUCLEOTIDE SEQUENCE [LARGE SCALE GENOMIC DNA]</scope>
    <source>
        <strain evidence="3 4">KCTC 42575</strain>
    </source>
</reference>
<protein>
    <submittedName>
        <fullName evidence="3">NIPSNAP family protein</fullName>
    </submittedName>
</protein>
<dbReference type="RefSeq" id="WP_283346227.1">
    <property type="nucleotide sequence ID" value="NZ_JASHIF010000023.1"/>
</dbReference>
<sequence>MKHVFRTRIVAVLALLVTILTSVASWAAAPKRDFYQLVIYRLKTAEQESRLDNYLQNAYMPALHRAGIEKVGVFKPIIATDAAEPAEKLVYVFIPFKSQDEWAKLEGKLASDKTYLEDGKDYINTPWDKPVYTRMESILMRAFVDQPHFQMPALSSPKSERVYEFRSYEGPSEKLYVNKVDMFNAGGEVKLFKRLNFNAVFYSEVISGASMPNLIYMTTFENKADRDAHWKAFSADPEWKTLSAMPKYQHNVSKNDTRFLRPTDYSDI</sequence>
<evidence type="ECO:0000313" key="3">
    <source>
        <dbReference type="EMBL" id="MDI9861886.1"/>
    </source>
</evidence>
<dbReference type="SUPFAM" id="SSF54909">
    <property type="entry name" value="Dimeric alpha+beta barrel"/>
    <property type="match status" value="2"/>
</dbReference>
<proteinExistence type="predicted"/>
<feature type="signal peptide" evidence="1">
    <location>
        <begin position="1"/>
        <end position="27"/>
    </location>
</feature>
<evidence type="ECO:0000259" key="2">
    <source>
        <dbReference type="Pfam" id="PF07978"/>
    </source>
</evidence>
<dbReference type="EMBL" id="JASHIF010000023">
    <property type="protein sequence ID" value="MDI9861886.1"/>
    <property type="molecule type" value="Genomic_DNA"/>
</dbReference>
<feature type="chain" id="PRO_5045722749" evidence="1">
    <location>
        <begin position="28"/>
        <end position="268"/>
    </location>
</feature>
<feature type="domain" description="NIPSNAP" evidence="2">
    <location>
        <begin position="163"/>
        <end position="266"/>
    </location>
</feature>
<dbReference type="Proteomes" id="UP001236507">
    <property type="component" value="Unassembled WGS sequence"/>
</dbReference>
<dbReference type="Gene3D" id="3.30.70.100">
    <property type="match status" value="2"/>
</dbReference>
<name>A0ABT6YE70_9BACT</name>
<organism evidence="3 4">
    <name type="scientific">Flectobacillus roseus</name>
    <dbReference type="NCBI Taxonomy" id="502259"/>
    <lineage>
        <taxon>Bacteria</taxon>
        <taxon>Pseudomonadati</taxon>
        <taxon>Bacteroidota</taxon>
        <taxon>Cytophagia</taxon>
        <taxon>Cytophagales</taxon>
        <taxon>Flectobacillaceae</taxon>
        <taxon>Flectobacillus</taxon>
    </lineage>
</organism>
<evidence type="ECO:0000313" key="4">
    <source>
        <dbReference type="Proteomes" id="UP001236507"/>
    </source>
</evidence>